<protein>
    <submittedName>
        <fullName evidence="3">Uncharacterized protein</fullName>
    </submittedName>
</protein>
<keyword evidence="2" id="KW-0732">Signal</keyword>
<keyword evidence="1" id="KW-0812">Transmembrane</keyword>
<proteinExistence type="predicted"/>
<dbReference type="Gene3D" id="3.30.70.1390">
    <property type="entry name" value="ROC domain from the Parkinson's disease-associated leucine-rich repeat kinase 2"/>
    <property type="match status" value="1"/>
</dbReference>
<keyword evidence="1" id="KW-0472">Membrane</keyword>
<dbReference type="SUPFAM" id="SSF52540">
    <property type="entry name" value="P-loop containing nucleoside triphosphate hydrolases"/>
    <property type="match status" value="1"/>
</dbReference>
<evidence type="ECO:0000256" key="2">
    <source>
        <dbReference type="SAM" id="SignalP"/>
    </source>
</evidence>
<feature type="transmembrane region" description="Helical" evidence="1">
    <location>
        <begin position="177"/>
        <end position="201"/>
    </location>
</feature>
<evidence type="ECO:0000313" key="4">
    <source>
        <dbReference type="Proteomes" id="UP000005408"/>
    </source>
</evidence>
<reference evidence="3" key="1">
    <citation type="submission" date="2022-08" db="UniProtKB">
        <authorList>
            <consortium name="EnsemblMetazoa"/>
        </authorList>
    </citation>
    <scope>IDENTIFICATION</scope>
    <source>
        <strain evidence="3">05x7-T-G4-1.051#20</strain>
    </source>
</reference>
<accession>A0A8W8NVR8</accession>
<feature type="signal peptide" evidence="2">
    <location>
        <begin position="1"/>
        <end position="24"/>
    </location>
</feature>
<evidence type="ECO:0000313" key="3">
    <source>
        <dbReference type="EnsemblMetazoa" id="G698.1:cds"/>
    </source>
</evidence>
<dbReference type="AlphaFoldDB" id="A0A8W8NVR8"/>
<keyword evidence="4" id="KW-1185">Reference proteome</keyword>
<sequence length="349" mass="39016">MALYRSPKQRFARFIFAITSLVLGIEENCYARTTTEVYSAKVDVCPQNQTEWQEASRRLNCSDDAKSPVNKYHCLPVHNLTSLLEFCYSGHRPQVVKGLCLTYVQEINNLDSYNCTTFDDGCPDTLYHSDETYKFPKCTEIDPFNLCYVADSSCRKNTTVNETSTSKTTQKSTDNKIAIFVSTSVVLSLGAVICIVTTVVIKRRKCNSIKGKGLIECCVTVKARKGVEMPLLNVANITRLGLNYLLERLPTDEESILEIAKTLNVPPEIVRWSKDNKQRFVKSMEKGTKPVYNGRGMVIGCAEAGKTTLVKKLKGENNLSTTSTTSTIGIDIHVHEFKLDAEECTIISK</sequence>
<dbReference type="EnsemblMetazoa" id="G698.1">
    <property type="protein sequence ID" value="G698.1:cds"/>
    <property type="gene ID" value="G698"/>
</dbReference>
<evidence type="ECO:0000256" key="1">
    <source>
        <dbReference type="SAM" id="Phobius"/>
    </source>
</evidence>
<dbReference type="Proteomes" id="UP000005408">
    <property type="component" value="Unassembled WGS sequence"/>
</dbReference>
<name>A0A8W8NVR8_MAGGI</name>
<keyword evidence="1" id="KW-1133">Transmembrane helix</keyword>
<dbReference type="InterPro" id="IPR027417">
    <property type="entry name" value="P-loop_NTPase"/>
</dbReference>
<feature type="chain" id="PRO_5036467333" evidence="2">
    <location>
        <begin position="25"/>
        <end position="349"/>
    </location>
</feature>
<organism evidence="3 4">
    <name type="scientific">Magallana gigas</name>
    <name type="common">Pacific oyster</name>
    <name type="synonym">Crassostrea gigas</name>
    <dbReference type="NCBI Taxonomy" id="29159"/>
    <lineage>
        <taxon>Eukaryota</taxon>
        <taxon>Metazoa</taxon>
        <taxon>Spiralia</taxon>
        <taxon>Lophotrochozoa</taxon>
        <taxon>Mollusca</taxon>
        <taxon>Bivalvia</taxon>
        <taxon>Autobranchia</taxon>
        <taxon>Pteriomorphia</taxon>
        <taxon>Ostreida</taxon>
        <taxon>Ostreoidea</taxon>
        <taxon>Ostreidae</taxon>
        <taxon>Magallana</taxon>
    </lineage>
</organism>